<evidence type="ECO:0000313" key="2">
    <source>
        <dbReference type="Proteomes" id="UP000009183"/>
    </source>
</evidence>
<proteinExistence type="predicted"/>
<dbReference type="Proteomes" id="UP000009183">
    <property type="component" value="Chromosome 7"/>
</dbReference>
<dbReference type="EMBL" id="FN595764">
    <property type="protein sequence ID" value="CCB51910.1"/>
    <property type="molecule type" value="Genomic_DNA"/>
</dbReference>
<dbReference type="HOGENOM" id="CLU_3436937_0_0_1"/>
<dbReference type="InParanoid" id="F6HI64"/>
<protein>
    <submittedName>
        <fullName evidence="1">Uncharacterized protein</fullName>
    </submittedName>
</protein>
<name>F6HI64_VITVI</name>
<organism evidence="1 2">
    <name type="scientific">Vitis vinifera</name>
    <name type="common">Grape</name>
    <dbReference type="NCBI Taxonomy" id="29760"/>
    <lineage>
        <taxon>Eukaryota</taxon>
        <taxon>Viridiplantae</taxon>
        <taxon>Streptophyta</taxon>
        <taxon>Embryophyta</taxon>
        <taxon>Tracheophyta</taxon>
        <taxon>Spermatophyta</taxon>
        <taxon>Magnoliopsida</taxon>
        <taxon>eudicotyledons</taxon>
        <taxon>Gunneridae</taxon>
        <taxon>Pentapetalae</taxon>
        <taxon>rosids</taxon>
        <taxon>Vitales</taxon>
        <taxon>Vitaceae</taxon>
        <taxon>Viteae</taxon>
        <taxon>Vitis</taxon>
    </lineage>
</organism>
<evidence type="ECO:0000313" key="1">
    <source>
        <dbReference type="EMBL" id="CCB51910.1"/>
    </source>
</evidence>
<sequence>MGNSWKVTILTA</sequence>
<accession>F6HI64</accession>
<reference evidence="2" key="1">
    <citation type="journal article" date="2007" name="Nature">
        <title>The grapevine genome sequence suggests ancestral hexaploidization in major angiosperm phyla.</title>
        <authorList>
            <consortium name="The French-Italian Public Consortium for Grapevine Genome Characterization."/>
            <person name="Jaillon O."/>
            <person name="Aury J.-M."/>
            <person name="Noel B."/>
            <person name="Policriti A."/>
            <person name="Clepet C."/>
            <person name="Casagrande A."/>
            <person name="Choisne N."/>
            <person name="Aubourg S."/>
            <person name="Vitulo N."/>
            <person name="Jubin C."/>
            <person name="Vezzi A."/>
            <person name="Legeai F."/>
            <person name="Hugueney P."/>
            <person name="Dasilva C."/>
            <person name="Horner D."/>
            <person name="Mica E."/>
            <person name="Jublot D."/>
            <person name="Poulain J."/>
            <person name="Bruyere C."/>
            <person name="Billault A."/>
            <person name="Segurens B."/>
            <person name="Gouyvenoux M."/>
            <person name="Ugarte E."/>
            <person name="Cattonaro F."/>
            <person name="Anthouard V."/>
            <person name="Vico V."/>
            <person name="Del Fabbro C."/>
            <person name="Alaux M."/>
            <person name="Di Gaspero G."/>
            <person name="Dumas V."/>
            <person name="Felice N."/>
            <person name="Paillard S."/>
            <person name="Juman I."/>
            <person name="Moroldo M."/>
            <person name="Scalabrin S."/>
            <person name="Canaguier A."/>
            <person name="Le Clainche I."/>
            <person name="Malacrida G."/>
            <person name="Durand E."/>
            <person name="Pesole G."/>
            <person name="Laucou V."/>
            <person name="Chatelet P."/>
            <person name="Merdinoglu D."/>
            <person name="Delledonne M."/>
            <person name="Pezzotti M."/>
            <person name="Lecharny A."/>
            <person name="Scarpelli C."/>
            <person name="Artiguenave F."/>
            <person name="Pe M.E."/>
            <person name="Valle G."/>
            <person name="Morgante M."/>
            <person name="Caboche M."/>
            <person name="Adam-Blondon A.-F."/>
            <person name="Weissenbach J."/>
            <person name="Quetier F."/>
            <person name="Wincker P."/>
        </authorList>
    </citation>
    <scope>NUCLEOTIDE SEQUENCE [LARGE SCALE GENOMIC DNA]</scope>
    <source>
        <strain evidence="2">cv. Pinot noir / PN40024</strain>
    </source>
</reference>
<keyword evidence="2" id="KW-1185">Reference proteome</keyword>
<gene>
    <name evidence="1" type="ordered locus">VIT_07s0151g00390</name>
</gene>